<feature type="binding site" evidence="6">
    <location>
        <position position="26"/>
    </location>
    <ligand>
        <name>molybdate</name>
        <dbReference type="ChEBI" id="CHEBI:36264"/>
    </ligand>
</feature>
<dbReference type="InterPro" id="IPR044084">
    <property type="entry name" value="AvModA-like_subst-bd"/>
</dbReference>
<organism evidence="7 8">
    <name type="scientific">Hydrogenivirga caldilitoris</name>
    <dbReference type="NCBI Taxonomy" id="246264"/>
    <lineage>
        <taxon>Bacteria</taxon>
        <taxon>Pseudomonadati</taxon>
        <taxon>Aquificota</taxon>
        <taxon>Aquificia</taxon>
        <taxon>Aquificales</taxon>
        <taxon>Aquificaceae</taxon>
        <taxon>Hydrogenivirga</taxon>
    </lineage>
</organism>
<reference evidence="7 8" key="1">
    <citation type="submission" date="2018-10" db="EMBL/GenBank/DDBJ databases">
        <title>Genomic Encyclopedia of Archaeal and Bacterial Type Strains, Phase II (KMG-II): from individual species to whole genera.</title>
        <authorList>
            <person name="Goeker M."/>
        </authorList>
    </citation>
    <scope>NUCLEOTIDE SEQUENCE [LARGE SCALE GENOMIC DNA]</scope>
    <source>
        <strain evidence="7 8">DSM 16510</strain>
    </source>
</reference>
<evidence type="ECO:0000256" key="5">
    <source>
        <dbReference type="ARBA" id="ARBA00062515"/>
    </source>
</evidence>
<evidence type="ECO:0000313" key="8">
    <source>
        <dbReference type="Proteomes" id="UP000267841"/>
    </source>
</evidence>
<keyword evidence="8" id="KW-1185">Reference proteome</keyword>
<comment type="subunit">
    <text evidence="5">The complex is composed of two ATP-binding proteins (ModC), two transmembrane proteins (ModB) and a solute-binding protein (ModA).</text>
</comment>
<dbReference type="SUPFAM" id="SSF53850">
    <property type="entry name" value="Periplasmic binding protein-like II"/>
    <property type="match status" value="1"/>
</dbReference>
<dbReference type="OrthoDB" id="9785015at2"/>
<keyword evidence="3 6" id="KW-0479">Metal-binding</keyword>
<dbReference type="PANTHER" id="PTHR30632">
    <property type="entry name" value="MOLYBDATE-BINDING PERIPLASMIC PROTEIN"/>
    <property type="match status" value="1"/>
</dbReference>
<dbReference type="CDD" id="cd13539">
    <property type="entry name" value="PBP2_AvModA"/>
    <property type="match status" value="1"/>
</dbReference>
<keyword evidence="4" id="KW-0732">Signal</keyword>
<dbReference type="EMBL" id="RCCJ01000001">
    <property type="protein sequence ID" value="RLJ70392.1"/>
    <property type="molecule type" value="Genomic_DNA"/>
</dbReference>
<dbReference type="RefSeq" id="WP_121009936.1">
    <property type="nucleotide sequence ID" value="NZ_RCCJ01000001.1"/>
</dbReference>
<dbReference type="PIRSF" id="PIRSF004846">
    <property type="entry name" value="ModA"/>
    <property type="match status" value="1"/>
</dbReference>
<dbReference type="AlphaFoldDB" id="A0A497XTC6"/>
<feature type="binding site" evidence="6">
    <location>
        <position position="54"/>
    </location>
    <ligand>
        <name>molybdate</name>
        <dbReference type="ChEBI" id="CHEBI:36264"/>
    </ligand>
</feature>
<proteinExistence type="inferred from homology"/>
<protein>
    <submittedName>
        <fullName evidence="7">Molybdate transport system substrate-binding protein</fullName>
    </submittedName>
</protein>
<feature type="binding site" evidence="6">
    <location>
        <position position="156"/>
    </location>
    <ligand>
        <name>molybdate</name>
        <dbReference type="ChEBI" id="CHEBI:36264"/>
    </ligand>
</feature>
<sequence length="237" mass="26128">MRLLITLLIWTSLGLSQTLHIAAASSMMHFLERVADFFKIENPGVELKLSYGSSGNLYRKILAGAPYDVFISANELYPKKLSEAGKAFNPVIFAKGKLVLISLKFEVKDIESLELAKNIAVANPKYAPYGRAAIEFLQNTGLYDRFKGKLVYGSNIAQAFQFVVSGGADAGIVPLSLVLAYGRGSYYLVPENTYSPVLHVAVITDKGSKNELSERFLSFLTSDRVKELLKEFGFEVP</sequence>
<dbReference type="InterPro" id="IPR005950">
    <property type="entry name" value="ModA"/>
</dbReference>
<comment type="similarity">
    <text evidence="1">Belongs to the bacterial solute-binding protein ModA family.</text>
</comment>
<evidence type="ECO:0000313" key="7">
    <source>
        <dbReference type="EMBL" id="RLJ70392.1"/>
    </source>
</evidence>
<evidence type="ECO:0000256" key="2">
    <source>
        <dbReference type="ARBA" id="ARBA00022505"/>
    </source>
</evidence>
<dbReference type="GO" id="GO:1901359">
    <property type="term" value="F:tungstate binding"/>
    <property type="evidence" value="ECO:0007669"/>
    <property type="project" value="UniProtKB-ARBA"/>
</dbReference>
<dbReference type="GO" id="GO:0046872">
    <property type="term" value="F:metal ion binding"/>
    <property type="evidence" value="ECO:0007669"/>
    <property type="project" value="UniProtKB-KW"/>
</dbReference>
<keyword evidence="2 6" id="KW-0500">Molybdenum</keyword>
<dbReference type="PANTHER" id="PTHR30632:SF14">
    <property type="entry name" value="TUNGSTATE_MOLYBDATE_CHROMATE-BINDING PROTEIN MODA"/>
    <property type="match status" value="1"/>
</dbReference>
<dbReference type="Proteomes" id="UP000267841">
    <property type="component" value="Unassembled WGS sequence"/>
</dbReference>
<evidence type="ECO:0000256" key="4">
    <source>
        <dbReference type="ARBA" id="ARBA00022729"/>
    </source>
</evidence>
<dbReference type="FunFam" id="3.40.190.10:FF:000035">
    <property type="entry name" value="Molybdate ABC transporter substrate-binding protein"/>
    <property type="match status" value="1"/>
</dbReference>
<dbReference type="Pfam" id="PF13531">
    <property type="entry name" value="SBP_bac_11"/>
    <property type="match status" value="1"/>
</dbReference>
<accession>A0A497XTC6</accession>
<gene>
    <name evidence="7" type="ORF">BCF55_0663</name>
</gene>
<evidence type="ECO:0000256" key="1">
    <source>
        <dbReference type="ARBA" id="ARBA00009175"/>
    </source>
</evidence>
<name>A0A497XTC6_9AQUI</name>
<evidence type="ECO:0000256" key="3">
    <source>
        <dbReference type="ARBA" id="ARBA00022723"/>
    </source>
</evidence>
<dbReference type="InterPro" id="IPR050682">
    <property type="entry name" value="ModA/WtpA"/>
</dbReference>
<dbReference type="Gene3D" id="3.40.190.10">
    <property type="entry name" value="Periplasmic binding protein-like II"/>
    <property type="match status" value="2"/>
</dbReference>
<dbReference type="GO" id="GO:0030973">
    <property type="term" value="F:molybdate ion binding"/>
    <property type="evidence" value="ECO:0007669"/>
    <property type="project" value="InterPro"/>
</dbReference>
<comment type="caution">
    <text evidence="7">The sequence shown here is derived from an EMBL/GenBank/DDBJ whole genome shotgun (WGS) entry which is preliminary data.</text>
</comment>
<evidence type="ECO:0000256" key="6">
    <source>
        <dbReference type="PIRSR" id="PIRSR004846-1"/>
    </source>
</evidence>
<dbReference type="GO" id="GO:0015689">
    <property type="term" value="P:molybdate ion transport"/>
    <property type="evidence" value="ECO:0007669"/>
    <property type="project" value="InterPro"/>
</dbReference>
<dbReference type="NCBIfam" id="TIGR01256">
    <property type="entry name" value="modA"/>
    <property type="match status" value="1"/>
</dbReference>